<name>A0A1L7LHA9_9STRE</name>
<gene>
    <name evidence="1" type="ORF">SRT_02950</name>
</gene>
<sequence length="86" mass="8537">MNSLAFEEFETLGAEHLSQVDGSGVGLGLLYGAAYAASEAFAYGCAGVGLEIPVVGEVTTLGGAMTGAVIGGFKGALEGWAQGYAM</sequence>
<dbReference type="Proteomes" id="UP000217758">
    <property type="component" value="Chromosome"/>
</dbReference>
<evidence type="ECO:0000313" key="1">
    <source>
        <dbReference type="EMBL" id="BAQ23556.1"/>
    </source>
</evidence>
<evidence type="ECO:0008006" key="3">
    <source>
        <dbReference type="Google" id="ProtNLM"/>
    </source>
</evidence>
<dbReference type="EMBL" id="AP014612">
    <property type="protein sequence ID" value="BAQ23556.1"/>
    <property type="molecule type" value="Genomic_DNA"/>
</dbReference>
<proteinExistence type="predicted"/>
<dbReference type="AlphaFoldDB" id="A0A1L7LHA9"/>
<reference evidence="1 2" key="1">
    <citation type="journal article" date="2016" name="Microbiol. Immunol.">
        <title>Complete genome sequence of Streptococcus troglodytae TKU31 isolated from the oral cavity of a chimpanzee (Pan troglodytes).</title>
        <authorList>
            <person name="Okamoto M."/>
            <person name="Naito M."/>
            <person name="Miyanohara M."/>
            <person name="Imai S."/>
            <person name="Nomura Y."/>
            <person name="Saito W."/>
            <person name="Momoi Y."/>
            <person name="Takada K."/>
            <person name="Miyabe-Nishiwaki T."/>
            <person name="Tomonaga M."/>
            <person name="Hanada N."/>
        </authorList>
    </citation>
    <scope>NUCLEOTIDE SEQUENCE [LARGE SCALE GENOMIC DNA]</scope>
    <source>
        <strain evidence="2">TKU 31</strain>
    </source>
</reference>
<keyword evidence="2" id="KW-1185">Reference proteome</keyword>
<accession>A0A1L7LHA9</accession>
<organism evidence="1 2">
    <name type="scientific">Streptococcus troglodytae</name>
    <dbReference type="NCBI Taxonomy" id="1111760"/>
    <lineage>
        <taxon>Bacteria</taxon>
        <taxon>Bacillati</taxon>
        <taxon>Bacillota</taxon>
        <taxon>Bacilli</taxon>
        <taxon>Lactobacillales</taxon>
        <taxon>Streptococcaceae</taxon>
        <taxon>Streptococcus</taxon>
    </lineage>
</organism>
<dbReference type="KEGG" id="strg:SRT_02950"/>
<evidence type="ECO:0000313" key="2">
    <source>
        <dbReference type="Proteomes" id="UP000217758"/>
    </source>
</evidence>
<protein>
    <recommendedName>
        <fullName evidence="3">Bacteriocin class II with double-glycine leader peptide</fullName>
    </recommendedName>
</protein>